<evidence type="ECO:0000313" key="6">
    <source>
        <dbReference type="EMBL" id="CAB4719545.1"/>
    </source>
</evidence>
<dbReference type="CDD" id="cd00390">
    <property type="entry name" value="Urease_gamma"/>
    <property type="match status" value="1"/>
</dbReference>
<dbReference type="EMBL" id="CAEZYC010000115">
    <property type="protein sequence ID" value="CAB4719545.1"/>
    <property type="molecule type" value="Genomic_DNA"/>
</dbReference>
<dbReference type="PANTHER" id="PTHR33569:SF1">
    <property type="entry name" value="UREASE"/>
    <property type="match status" value="1"/>
</dbReference>
<dbReference type="UniPathway" id="UPA00258">
    <property type="reaction ID" value="UER00370"/>
</dbReference>
<dbReference type="InterPro" id="IPR002026">
    <property type="entry name" value="Urease_gamma/gamma-beta_su"/>
</dbReference>
<dbReference type="Gene3D" id="2.10.150.10">
    <property type="entry name" value="Urease, beta subunit"/>
    <property type="match status" value="1"/>
</dbReference>
<dbReference type="EC" id="3.5.1.5" evidence="2"/>
<evidence type="ECO:0000313" key="7">
    <source>
        <dbReference type="EMBL" id="CAB4814107.1"/>
    </source>
</evidence>
<dbReference type="PANTHER" id="PTHR33569">
    <property type="entry name" value="UREASE"/>
    <property type="match status" value="1"/>
</dbReference>
<dbReference type="Pfam" id="PF00547">
    <property type="entry name" value="Urease_gamma"/>
    <property type="match status" value="1"/>
</dbReference>
<dbReference type="InterPro" id="IPR036463">
    <property type="entry name" value="Urease_gamma_sf"/>
</dbReference>
<dbReference type="NCBIfam" id="TIGR00193">
    <property type="entry name" value="urease_gam"/>
    <property type="match status" value="1"/>
</dbReference>
<dbReference type="InterPro" id="IPR036461">
    <property type="entry name" value="Urease_betasu_sf"/>
</dbReference>
<dbReference type="SUPFAM" id="SSF51278">
    <property type="entry name" value="Urease, beta-subunit"/>
    <property type="match status" value="1"/>
</dbReference>
<gene>
    <name evidence="6" type="ORF">UFOPK2648_01353</name>
    <name evidence="7" type="ORF">UFOPK3037_01530</name>
    <name evidence="8" type="ORF">UFOPK3278_00529</name>
    <name evidence="5" type="ORF">UFOPK3406_01457</name>
    <name evidence="4" type="ORF">UFOPK3925_00002</name>
    <name evidence="9" type="ORF">UFOPK4097_01448</name>
</gene>
<dbReference type="EMBL" id="CAESAI010000068">
    <property type="protein sequence ID" value="CAB4345122.1"/>
    <property type="molecule type" value="Genomic_DNA"/>
</dbReference>
<dbReference type="Pfam" id="PF00699">
    <property type="entry name" value="Urease_beta"/>
    <property type="match status" value="1"/>
</dbReference>
<accession>A0A6J5ZUU6</accession>
<dbReference type="AlphaFoldDB" id="A0A6J5ZUU6"/>
<dbReference type="InterPro" id="IPR002019">
    <property type="entry name" value="Urease_beta-like"/>
</dbReference>
<dbReference type="EMBL" id="CAFAAO010000029">
    <property type="protein sequence ID" value="CAB4814107.1"/>
    <property type="molecule type" value="Genomic_DNA"/>
</dbReference>
<dbReference type="EMBL" id="CAFBPK010000032">
    <property type="protein sequence ID" value="CAB5028876.1"/>
    <property type="molecule type" value="Genomic_DNA"/>
</dbReference>
<keyword evidence="3" id="KW-0378">Hydrolase</keyword>
<dbReference type="GO" id="GO:0009039">
    <property type="term" value="F:urease activity"/>
    <property type="evidence" value="ECO:0007669"/>
    <property type="project" value="UniProtKB-EC"/>
</dbReference>
<reference evidence="5" key="1">
    <citation type="submission" date="2020-05" db="EMBL/GenBank/DDBJ databases">
        <authorList>
            <person name="Chiriac C."/>
            <person name="Salcher M."/>
            <person name="Ghai R."/>
            <person name="Kavagutti S V."/>
        </authorList>
    </citation>
    <scope>NUCLEOTIDE SEQUENCE</scope>
</reference>
<evidence type="ECO:0000313" key="4">
    <source>
        <dbReference type="EMBL" id="CAB4329258.1"/>
    </source>
</evidence>
<name>A0A6J5ZUU6_9ZZZZ</name>
<sequence length="225" mass="24421">MELTPSELDRVLIFNVAQLAKSRQERGLKLNKPEAVALISHAVIEAARDGNSHAQALQAGLSAISDSDLLPGVGSMLSGIAIEAVFDDGRRLVVVDFLTKDLDTPGKVTRLDQVIPIPAKDITEVTVINESKIQISVTTHMHFFEVNPRLKFNREATYGKHLFIPAGEHVDFPPGIPVDVELVPISGDRVMIGFAGLVDGPLDEPGMKERAIERARELGYLGTAK</sequence>
<evidence type="ECO:0000313" key="8">
    <source>
        <dbReference type="EMBL" id="CAB4847182.1"/>
    </source>
</evidence>
<dbReference type="GO" id="GO:0043419">
    <property type="term" value="P:urea catabolic process"/>
    <property type="evidence" value="ECO:0007669"/>
    <property type="project" value="UniProtKB-UniPathway"/>
</dbReference>
<evidence type="ECO:0000313" key="5">
    <source>
        <dbReference type="EMBL" id="CAB4345122.1"/>
    </source>
</evidence>
<dbReference type="EMBL" id="CAESAD010000001">
    <property type="protein sequence ID" value="CAB4329258.1"/>
    <property type="molecule type" value="Genomic_DNA"/>
</dbReference>
<proteinExistence type="predicted"/>
<comment type="pathway">
    <text evidence="1">Nitrogen metabolism; urea degradation; CO(2) and NH(3) from urea (urease route): step 1/1.</text>
</comment>
<dbReference type="EMBL" id="CAFBIX010000014">
    <property type="protein sequence ID" value="CAB4847182.1"/>
    <property type="molecule type" value="Genomic_DNA"/>
</dbReference>
<protein>
    <recommendedName>
        <fullName evidence="2">urease</fullName>
        <ecNumber evidence="2">3.5.1.5</ecNumber>
    </recommendedName>
</protein>
<organism evidence="5">
    <name type="scientific">freshwater metagenome</name>
    <dbReference type="NCBI Taxonomy" id="449393"/>
    <lineage>
        <taxon>unclassified sequences</taxon>
        <taxon>metagenomes</taxon>
        <taxon>ecological metagenomes</taxon>
    </lineage>
</organism>
<evidence type="ECO:0000256" key="2">
    <source>
        <dbReference type="ARBA" id="ARBA00012934"/>
    </source>
</evidence>
<dbReference type="Gene3D" id="3.30.280.10">
    <property type="entry name" value="Urease, gamma-like subunit"/>
    <property type="match status" value="1"/>
</dbReference>
<dbReference type="SUPFAM" id="SSF54111">
    <property type="entry name" value="Urease, gamma-subunit"/>
    <property type="match status" value="1"/>
</dbReference>
<evidence type="ECO:0000256" key="1">
    <source>
        <dbReference type="ARBA" id="ARBA00004897"/>
    </source>
</evidence>
<dbReference type="GO" id="GO:0035550">
    <property type="term" value="C:urease complex"/>
    <property type="evidence" value="ECO:0007669"/>
    <property type="project" value="InterPro"/>
</dbReference>
<dbReference type="InterPro" id="IPR050069">
    <property type="entry name" value="Urease_subunit"/>
</dbReference>
<dbReference type="GO" id="GO:0016151">
    <property type="term" value="F:nickel cation binding"/>
    <property type="evidence" value="ECO:0007669"/>
    <property type="project" value="InterPro"/>
</dbReference>
<evidence type="ECO:0000313" key="9">
    <source>
        <dbReference type="EMBL" id="CAB5028876.1"/>
    </source>
</evidence>
<evidence type="ECO:0000256" key="3">
    <source>
        <dbReference type="ARBA" id="ARBA00022801"/>
    </source>
</evidence>